<dbReference type="Proteomes" id="UP000219573">
    <property type="component" value="Unassembled WGS sequence"/>
</dbReference>
<evidence type="ECO:0000259" key="1">
    <source>
        <dbReference type="Pfam" id="PF00085"/>
    </source>
</evidence>
<dbReference type="AlphaFoldDB" id="A0A285FXE3"/>
<dbReference type="InterPro" id="IPR036249">
    <property type="entry name" value="Thioredoxin-like_sf"/>
</dbReference>
<keyword evidence="3" id="KW-1185">Reference proteome</keyword>
<organism evidence="2 3">
    <name type="scientific">Orenia metallireducens</name>
    <dbReference type="NCBI Taxonomy" id="1413210"/>
    <lineage>
        <taxon>Bacteria</taxon>
        <taxon>Bacillati</taxon>
        <taxon>Bacillota</taxon>
        <taxon>Clostridia</taxon>
        <taxon>Halanaerobiales</taxon>
        <taxon>Halobacteroidaceae</taxon>
        <taxon>Orenia</taxon>
    </lineage>
</organism>
<dbReference type="SUPFAM" id="SSF52833">
    <property type="entry name" value="Thioredoxin-like"/>
    <property type="match status" value="1"/>
</dbReference>
<name>A0A285FXE3_9FIRM</name>
<accession>A0A285FXE3</accession>
<dbReference type="Pfam" id="PF00085">
    <property type="entry name" value="Thioredoxin"/>
    <property type="match status" value="1"/>
</dbReference>
<evidence type="ECO:0000313" key="2">
    <source>
        <dbReference type="EMBL" id="SNY16002.1"/>
    </source>
</evidence>
<dbReference type="RefSeq" id="WP_253250657.1">
    <property type="nucleotide sequence ID" value="NZ_OBDZ01000003.1"/>
</dbReference>
<dbReference type="CDD" id="cd02947">
    <property type="entry name" value="TRX_family"/>
    <property type="match status" value="1"/>
</dbReference>
<dbReference type="EMBL" id="OBDZ01000003">
    <property type="protein sequence ID" value="SNY16002.1"/>
    <property type="molecule type" value="Genomic_DNA"/>
</dbReference>
<evidence type="ECO:0000313" key="3">
    <source>
        <dbReference type="Proteomes" id="UP000219573"/>
    </source>
</evidence>
<feature type="domain" description="Thioredoxin" evidence="1">
    <location>
        <begin position="8"/>
        <end position="105"/>
    </location>
</feature>
<reference evidence="3" key="1">
    <citation type="submission" date="2017-09" db="EMBL/GenBank/DDBJ databases">
        <authorList>
            <person name="Varghese N."/>
            <person name="Submissions S."/>
        </authorList>
    </citation>
    <scope>NUCLEOTIDE SEQUENCE [LARGE SCALE GENOMIC DNA]</scope>
    <source>
        <strain evidence="3">MSL47</strain>
    </source>
</reference>
<proteinExistence type="predicted"/>
<dbReference type="Gene3D" id="3.40.30.10">
    <property type="entry name" value="Glutaredoxin"/>
    <property type="match status" value="1"/>
</dbReference>
<protein>
    <submittedName>
        <fullName evidence="2">Thioredoxin 1</fullName>
    </submittedName>
</protein>
<dbReference type="InterPro" id="IPR013766">
    <property type="entry name" value="Thioredoxin_domain"/>
</dbReference>
<gene>
    <name evidence="2" type="ORF">SAMN06265827_103133</name>
</gene>
<sequence length="108" mass="12433">MIGIIEYAKVNDDNFDRIVDSYKNLLILFTSQNCGYCQIAKKNLNQVIDSFPEILVYECSISNSPKIVERYQVSSVPILKLFIEGKVVYTAFGIRESSDLYYQIKSFL</sequence>